<keyword evidence="4" id="KW-1185">Reference proteome</keyword>
<feature type="non-terminal residue" evidence="3">
    <location>
        <position position="322"/>
    </location>
</feature>
<dbReference type="Proteomes" id="UP001432027">
    <property type="component" value="Unassembled WGS sequence"/>
</dbReference>
<proteinExistence type="predicted"/>
<evidence type="ECO:0000313" key="4">
    <source>
        <dbReference type="Proteomes" id="UP001432027"/>
    </source>
</evidence>
<accession>A0AAV5T3C1</accession>
<protein>
    <submittedName>
        <fullName evidence="3">Uncharacterized protein</fullName>
    </submittedName>
</protein>
<sequence>MIFFLALIISVGKSEWELPFEMSVHFLKQIGGFSPLINSNYNPKNNEVSNNILNPLTGNRSINLGSSSRSCLWDCFDSTSFPSPLSIQTDPVNASSECPPYSPNEPILPPIKLPSINPDGSCSIFDQHVLFHTNTSISCFVPFGNLLHPSKCDLIDTVLLSFWSQLDLPDALCNCDECRAPMIELNKTRNETDSECFLTSGIEIAITHQRGRINSYVIREKETLLADSSLTRLTLRIYIRFYDYHHPSDSARFWSRRHHVWCPSDISCLSEIWYPLSLLPPLSSQSIIASFIGAAIILIVMGRMNRRTLNPPDEIMINKSSD</sequence>
<evidence type="ECO:0000256" key="1">
    <source>
        <dbReference type="SAM" id="Phobius"/>
    </source>
</evidence>
<reference evidence="3" key="1">
    <citation type="submission" date="2023-10" db="EMBL/GenBank/DDBJ databases">
        <title>Genome assembly of Pristionchus species.</title>
        <authorList>
            <person name="Yoshida K."/>
            <person name="Sommer R.J."/>
        </authorList>
    </citation>
    <scope>NUCLEOTIDE SEQUENCE</scope>
    <source>
        <strain evidence="3">RS0144</strain>
    </source>
</reference>
<gene>
    <name evidence="3" type="ORF">PENTCL1PPCAC_11642</name>
</gene>
<keyword evidence="1" id="KW-0472">Membrane</keyword>
<keyword evidence="1" id="KW-1133">Transmembrane helix</keyword>
<feature type="transmembrane region" description="Helical" evidence="1">
    <location>
        <begin position="272"/>
        <end position="300"/>
    </location>
</feature>
<dbReference type="AlphaFoldDB" id="A0AAV5T3C1"/>
<keyword evidence="2" id="KW-0732">Signal</keyword>
<comment type="caution">
    <text evidence="3">The sequence shown here is derived from an EMBL/GenBank/DDBJ whole genome shotgun (WGS) entry which is preliminary data.</text>
</comment>
<organism evidence="3 4">
    <name type="scientific">Pristionchus entomophagus</name>
    <dbReference type="NCBI Taxonomy" id="358040"/>
    <lineage>
        <taxon>Eukaryota</taxon>
        <taxon>Metazoa</taxon>
        <taxon>Ecdysozoa</taxon>
        <taxon>Nematoda</taxon>
        <taxon>Chromadorea</taxon>
        <taxon>Rhabditida</taxon>
        <taxon>Rhabditina</taxon>
        <taxon>Diplogasteromorpha</taxon>
        <taxon>Diplogasteroidea</taxon>
        <taxon>Neodiplogasteridae</taxon>
        <taxon>Pristionchus</taxon>
    </lineage>
</organism>
<feature type="signal peptide" evidence="2">
    <location>
        <begin position="1"/>
        <end position="16"/>
    </location>
</feature>
<keyword evidence="1" id="KW-0812">Transmembrane</keyword>
<name>A0AAV5T3C1_9BILA</name>
<feature type="chain" id="PRO_5043697393" evidence="2">
    <location>
        <begin position="17"/>
        <end position="322"/>
    </location>
</feature>
<evidence type="ECO:0000313" key="3">
    <source>
        <dbReference type="EMBL" id="GMS89467.1"/>
    </source>
</evidence>
<evidence type="ECO:0000256" key="2">
    <source>
        <dbReference type="SAM" id="SignalP"/>
    </source>
</evidence>
<dbReference type="EMBL" id="BTSX01000003">
    <property type="protein sequence ID" value="GMS89467.1"/>
    <property type="molecule type" value="Genomic_DNA"/>
</dbReference>